<dbReference type="Pfam" id="PF00665">
    <property type="entry name" value="rve"/>
    <property type="match status" value="1"/>
</dbReference>
<name>A0A0J7JUI6_LASNI</name>
<proteinExistence type="predicted"/>
<evidence type="ECO:0000259" key="1">
    <source>
        <dbReference type="PROSITE" id="PS50994"/>
    </source>
</evidence>
<dbReference type="PROSITE" id="PS50994">
    <property type="entry name" value="INTEGRASE"/>
    <property type="match status" value="1"/>
</dbReference>
<dbReference type="PANTHER" id="PTHR42648:SF28">
    <property type="entry name" value="TRANSPOSON-ENCODED PROTEIN WITH RIBONUCLEASE H-LIKE AND RETROVIRUS ZINC FINGER-LIKE DOMAINS"/>
    <property type="match status" value="1"/>
</dbReference>
<dbReference type="OrthoDB" id="7607323at2759"/>
<organism evidence="2 3">
    <name type="scientific">Lasius niger</name>
    <name type="common">Black garden ant</name>
    <dbReference type="NCBI Taxonomy" id="67767"/>
    <lineage>
        <taxon>Eukaryota</taxon>
        <taxon>Metazoa</taxon>
        <taxon>Ecdysozoa</taxon>
        <taxon>Arthropoda</taxon>
        <taxon>Hexapoda</taxon>
        <taxon>Insecta</taxon>
        <taxon>Pterygota</taxon>
        <taxon>Neoptera</taxon>
        <taxon>Endopterygota</taxon>
        <taxon>Hymenoptera</taxon>
        <taxon>Apocrita</taxon>
        <taxon>Aculeata</taxon>
        <taxon>Formicoidea</taxon>
        <taxon>Formicidae</taxon>
        <taxon>Formicinae</taxon>
        <taxon>Lasius</taxon>
        <taxon>Lasius</taxon>
    </lineage>
</organism>
<dbReference type="GO" id="GO:0003676">
    <property type="term" value="F:nucleic acid binding"/>
    <property type="evidence" value="ECO:0007669"/>
    <property type="project" value="InterPro"/>
</dbReference>
<dbReference type="PaxDb" id="67767-A0A0J7JUI6"/>
<dbReference type="STRING" id="67767.A0A0J7JUI6"/>
<dbReference type="InterPro" id="IPR039537">
    <property type="entry name" value="Retrotran_Ty1/copia-like"/>
</dbReference>
<dbReference type="InterPro" id="IPR001584">
    <property type="entry name" value="Integrase_cat-core"/>
</dbReference>
<dbReference type="SUPFAM" id="SSF53098">
    <property type="entry name" value="Ribonuclease H-like"/>
    <property type="match status" value="1"/>
</dbReference>
<keyword evidence="3" id="KW-1185">Reference proteome</keyword>
<protein>
    <submittedName>
        <fullName evidence="2">Retrovirus-related pol polyprotein from transposon tnt 1-94</fullName>
    </submittedName>
</protein>
<dbReference type="Gene3D" id="3.30.420.10">
    <property type="entry name" value="Ribonuclease H-like superfamily/Ribonuclease H"/>
    <property type="match status" value="1"/>
</dbReference>
<gene>
    <name evidence="2" type="ORF">RF55_25107</name>
</gene>
<evidence type="ECO:0000313" key="2">
    <source>
        <dbReference type="EMBL" id="KMQ81822.1"/>
    </source>
</evidence>
<dbReference type="PANTHER" id="PTHR42648">
    <property type="entry name" value="TRANSPOSASE, PUTATIVE-RELATED"/>
    <property type="match status" value="1"/>
</dbReference>
<dbReference type="InterPro" id="IPR012337">
    <property type="entry name" value="RNaseH-like_sf"/>
</dbReference>
<feature type="non-terminal residue" evidence="2">
    <location>
        <position position="205"/>
    </location>
</feature>
<accession>A0A0J7JUI6</accession>
<dbReference type="Proteomes" id="UP000036403">
    <property type="component" value="Unassembled WGS sequence"/>
</dbReference>
<evidence type="ECO:0000313" key="3">
    <source>
        <dbReference type="Proteomes" id="UP000036403"/>
    </source>
</evidence>
<sequence>MKDGDNQDKRHVKLMLEKELGINIRLEKEFCESCVYGKTHRLPFGHRDRASKAGELVSADVCGPFQESFQKNRYLIVFKDNYTKFRYGYVVKEKLEVKDVLKHVIKHAKTLGHSIKELLSDNGGEFDNKDVREILCAEGITQRLTAPYTPEQNSGSEREMRTIVEMARTFKYSNPEASFPTAMWAELVRTAVYILNRAGKSSVEG</sequence>
<dbReference type="AlphaFoldDB" id="A0A0J7JUI6"/>
<dbReference type="EMBL" id="LBMM01031292">
    <property type="protein sequence ID" value="KMQ81822.1"/>
    <property type="molecule type" value="Genomic_DNA"/>
</dbReference>
<feature type="domain" description="Integrase catalytic" evidence="1">
    <location>
        <begin position="49"/>
        <end position="205"/>
    </location>
</feature>
<dbReference type="InterPro" id="IPR036397">
    <property type="entry name" value="RNaseH_sf"/>
</dbReference>
<dbReference type="GO" id="GO:0015074">
    <property type="term" value="P:DNA integration"/>
    <property type="evidence" value="ECO:0007669"/>
    <property type="project" value="InterPro"/>
</dbReference>
<reference evidence="2 3" key="1">
    <citation type="submission" date="2015-04" db="EMBL/GenBank/DDBJ databases">
        <title>Lasius niger genome sequencing.</title>
        <authorList>
            <person name="Konorov E.A."/>
            <person name="Nikitin M.A."/>
            <person name="Kirill M.V."/>
            <person name="Chang P."/>
        </authorList>
    </citation>
    <scope>NUCLEOTIDE SEQUENCE [LARGE SCALE GENOMIC DNA]</scope>
    <source>
        <tissue evidence="2">Whole</tissue>
    </source>
</reference>
<comment type="caution">
    <text evidence="2">The sequence shown here is derived from an EMBL/GenBank/DDBJ whole genome shotgun (WGS) entry which is preliminary data.</text>
</comment>